<name>A0ABZ2ZIU9_9BACI</name>
<dbReference type="EMBL" id="CP151651">
    <property type="protein sequence ID" value="WZP07246.1"/>
    <property type="molecule type" value="Genomic_DNA"/>
</dbReference>
<keyword evidence="2" id="KW-1185">Reference proteome</keyword>
<accession>A0ABZ2ZIU9</accession>
<gene>
    <name evidence="1" type="ORF">AADC60_24855</name>
</gene>
<evidence type="ECO:0000313" key="1">
    <source>
        <dbReference type="EMBL" id="WZP07246.1"/>
    </source>
</evidence>
<organism evidence="1 2">
    <name type="scientific">Cytobacillus pseudoceanisediminis</name>
    <dbReference type="NCBI Taxonomy" id="3051614"/>
    <lineage>
        <taxon>Bacteria</taxon>
        <taxon>Bacillati</taxon>
        <taxon>Bacillota</taxon>
        <taxon>Bacilli</taxon>
        <taxon>Bacillales</taxon>
        <taxon>Bacillaceae</taxon>
        <taxon>Cytobacillus</taxon>
    </lineage>
</organism>
<evidence type="ECO:0000313" key="2">
    <source>
        <dbReference type="Proteomes" id="UP001472074"/>
    </source>
</evidence>
<protein>
    <submittedName>
        <fullName evidence="1">Uncharacterized protein</fullName>
    </submittedName>
</protein>
<reference evidence="1 2" key="1">
    <citation type="submission" date="2024-04" db="EMBL/GenBank/DDBJ databases">
        <title>Screening of coral probiotics and analysis of their probiotic properties.</title>
        <authorList>
            <person name="Wang S."/>
        </authorList>
    </citation>
    <scope>NUCLEOTIDE SEQUENCE [LARGE SCALE GENOMIC DNA]</scope>
    <source>
        <strain evidence="1 2">GXU-Z9</strain>
    </source>
</reference>
<sequence length="135" mass="15575">MEQSKEMHDLLSQLQEKPPKIIGGYKKQGWAVKILEKISNDPIEKEEDGTITAKAILEAKNNTFYPSFLNIDLSRKGKVSGIYFIAENEDQFDLIPFEIGKEFLKITEDELLPLKYKTLEKIEGDEYQSNWPSFS</sequence>
<proteinExistence type="predicted"/>
<dbReference type="Proteomes" id="UP001472074">
    <property type="component" value="Chromosome"/>
</dbReference>
<dbReference type="RefSeq" id="WP_009332006.1">
    <property type="nucleotide sequence ID" value="NZ_CP151651.1"/>
</dbReference>